<dbReference type="InterPro" id="IPR000672">
    <property type="entry name" value="THF_DH/CycHdrlase"/>
</dbReference>
<dbReference type="GO" id="GO:0009086">
    <property type="term" value="P:methionine biosynthetic process"/>
    <property type="evidence" value="ECO:0007669"/>
    <property type="project" value="UniProtKB-KW"/>
</dbReference>
<dbReference type="EMBL" id="AYZI01000003">
    <property type="protein sequence ID" value="KRM91798.1"/>
    <property type="molecule type" value="Genomic_DNA"/>
</dbReference>
<dbReference type="Gene3D" id="3.40.50.720">
    <property type="entry name" value="NAD(P)-binding Rossmann-like Domain"/>
    <property type="match status" value="1"/>
</dbReference>
<comment type="subunit">
    <text evidence="2 12">Homodimer.</text>
</comment>
<keyword evidence="3 12" id="KW-0554">One-carbon metabolism</keyword>
<dbReference type="AlphaFoldDB" id="A0A0R2CV17"/>
<evidence type="ECO:0000313" key="15">
    <source>
        <dbReference type="EMBL" id="KRM91798.1"/>
    </source>
</evidence>
<dbReference type="Pfam" id="PF02882">
    <property type="entry name" value="THF_DHG_CYH_C"/>
    <property type="match status" value="1"/>
</dbReference>
<comment type="pathway">
    <text evidence="1 12">One-carbon metabolism; tetrahydrofolate interconversion.</text>
</comment>
<dbReference type="InterPro" id="IPR020867">
    <property type="entry name" value="THF_DH/CycHdrlase_CS"/>
</dbReference>
<evidence type="ECO:0000313" key="16">
    <source>
        <dbReference type="Proteomes" id="UP000051586"/>
    </source>
</evidence>
<dbReference type="InterPro" id="IPR020631">
    <property type="entry name" value="THF_DH/CycHdrlase_NAD-bd_dom"/>
</dbReference>
<comment type="function">
    <text evidence="12">Catalyzes the oxidation of 5,10-methylenetetrahydrofolate to 5,10-methenyltetrahydrofolate and then the hydrolysis of 5,10-methenyltetrahydrofolate to 10-formyltetrahydrofolate.</text>
</comment>
<feature type="binding site" evidence="12">
    <location>
        <begin position="166"/>
        <end position="168"/>
    </location>
    <ligand>
        <name>NADP(+)</name>
        <dbReference type="ChEBI" id="CHEBI:58349"/>
    </ligand>
</feature>
<dbReference type="GO" id="GO:0035999">
    <property type="term" value="P:tetrahydrofolate interconversion"/>
    <property type="evidence" value="ECO:0007669"/>
    <property type="project" value="UniProtKB-UniRule"/>
</dbReference>
<keyword evidence="10 12" id="KW-0486">Methionine biosynthesis</keyword>
<dbReference type="PROSITE" id="PS00767">
    <property type="entry name" value="THF_DHG_CYH_2"/>
    <property type="match status" value="1"/>
</dbReference>
<dbReference type="PATRIC" id="fig|1423745.4.peg.662"/>
<keyword evidence="4 12" id="KW-0028">Amino-acid biosynthesis</keyword>
<evidence type="ECO:0000256" key="7">
    <source>
        <dbReference type="ARBA" id="ARBA00022857"/>
    </source>
</evidence>
<evidence type="ECO:0000256" key="1">
    <source>
        <dbReference type="ARBA" id="ARBA00004777"/>
    </source>
</evidence>
<dbReference type="RefSeq" id="WP_009166790.1">
    <property type="nucleotide sequence ID" value="NZ_AYZI01000003.1"/>
</dbReference>
<comment type="catalytic activity">
    <reaction evidence="12">
        <text>(6R)-5,10-methenyltetrahydrofolate + H2O = (6R)-10-formyltetrahydrofolate + H(+)</text>
        <dbReference type="Rhea" id="RHEA:23700"/>
        <dbReference type="ChEBI" id="CHEBI:15377"/>
        <dbReference type="ChEBI" id="CHEBI:15378"/>
        <dbReference type="ChEBI" id="CHEBI:57455"/>
        <dbReference type="ChEBI" id="CHEBI:195366"/>
        <dbReference type="EC" id="3.5.4.9"/>
    </reaction>
</comment>
<dbReference type="Proteomes" id="UP000051586">
    <property type="component" value="Unassembled WGS sequence"/>
</dbReference>
<reference evidence="15 16" key="1">
    <citation type="journal article" date="2015" name="Genome Announc.">
        <title>Expanding the biotechnology potential of lactobacilli through comparative genomics of 213 strains and associated genera.</title>
        <authorList>
            <person name="Sun Z."/>
            <person name="Harris H.M."/>
            <person name="McCann A."/>
            <person name="Guo C."/>
            <person name="Argimon S."/>
            <person name="Zhang W."/>
            <person name="Yang X."/>
            <person name="Jeffery I.B."/>
            <person name="Cooney J.C."/>
            <person name="Kagawa T.F."/>
            <person name="Liu W."/>
            <person name="Song Y."/>
            <person name="Salvetti E."/>
            <person name="Wrobel A."/>
            <person name="Rasinkangas P."/>
            <person name="Parkhill J."/>
            <person name="Rea M.C."/>
            <person name="O'Sullivan O."/>
            <person name="Ritari J."/>
            <person name="Douillard F.P."/>
            <person name="Paul Ross R."/>
            <person name="Yang R."/>
            <person name="Briner A.E."/>
            <person name="Felis G.E."/>
            <person name="de Vos W.M."/>
            <person name="Barrangou R."/>
            <person name="Klaenhammer T.R."/>
            <person name="Caufield P.W."/>
            <person name="Cui Y."/>
            <person name="Zhang H."/>
            <person name="O'Toole P.W."/>
        </authorList>
    </citation>
    <scope>NUCLEOTIDE SEQUENCE [LARGE SCALE GENOMIC DNA]</scope>
    <source>
        <strain evidence="15 16">DSM 22689</strain>
    </source>
</reference>
<dbReference type="FunFam" id="3.40.50.10860:FF:000005">
    <property type="entry name" value="C-1-tetrahydrofolate synthase, cytoplasmic, putative"/>
    <property type="match status" value="1"/>
</dbReference>
<comment type="catalytic activity">
    <reaction evidence="12">
        <text>(6R)-5,10-methylene-5,6,7,8-tetrahydrofolate + NADP(+) = (6R)-5,10-methenyltetrahydrofolate + NADPH</text>
        <dbReference type="Rhea" id="RHEA:22812"/>
        <dbReference type="ChEBI" id="CHEBI:15636"/>
        <dbReference type="ChEBI" id="CHEBI:57455"/>
        <dbReference type="ChEBI" id="CHEBI:57783"/>
        <dbReference type="ChEBI" id="CHEBI:58349"/>
        <dbReference type="EC" id="1.5.1.5"/>
    </reaction>
</comment>
<feature type="domain" description="Tetrahydrofolate dehydrogenase/cyclohydrolase NAD(P)-binding" evidence="14">
    <location>
        <begin position="140"/>
        <end position="280"/>
    </location>
</feature>
<dbReference type="HAMAP" id="MF_01576">
    <property type="entry name" value="THF_DHG_CYH"/>
    <property type="match status" value="1"/>
</dbReference>
<feature type="domain" description="Tetrahydrofolate dehydrogenase/cyclohydrolase catalytic" evidence="13">
    <location>
        <begin position="5"/>
        <end position="119"/>
    </location>
</feature>
<dbReference type="InterPro" id="IPR020630">
    <property type="entry name" value="THF_DH/CycHdrlase_cat_dom"/>
</dbReference>
<evidence type="ECO:0000256" key="2">
    <source>
        <dbReference type="ARBA" id="ARBA00011738"/>
    </source>
</evidence>
<keyword evidence="6 12" id="KW-0378">Hydrolase</keyword>
<dbReference type="SUPFAM" id="SSF53223">
    <property type="entry name" value="Aminoacid dehydrogenase-like, N-terminal domain"/>
    <property type="match status" value="1"/>
</dbReference>
<protein>
    <recommendedName>
        <fullName evidence="12">Bifunctional protein FolD</fullName>
    </recommendedName>
    <domain>
        <recommendedName>
            <fullName evidence="12">Methylenetetrahydrofolate dehydrogenase</fullName>
            <ecNumber evidence="12">1.5.1.5</ecNumber>
        </recommendedName>
    </domain>
    <domain>
        <recommendedName>
            <fullName evidence="12">Methenyltetrahydrofolate cyclohydrolase</fullName>
            <ecNumber evidence="12">3.5.4.9</ecNumber>
        </recommendedName>
    </domain>
</protein>
<accession>A0A0R2CV17</accession>
<dbReference type="GO" id="GO:0006164">
    <property type="term" value="P:purine nucleotide biosynthetic process"/>
    <property type="evidence" value="ECO:0007669"/>
    <property type="project" value="UniProtKB-KW"/>
</dbReference>
<dbReference type="InterPro" id="IPR046346">
    <property type="entry name" value="Aminoacid_DH-like_N_sf"/>
</dbReference>
<evidence type="ECO:0000259" key="14">
    <source>
        <dbReference type="Pfam" id="PF02882"/>
    </source>
</evidence>
<evidence type="ECO:0000256" key="3">
    <source>
        <dbReference type="ARBA" id="ARBA00022563"/>
    </source>
</evidence>
<dbReference type="CDD" id="cd01080">
    <property type="entry name" value="NAD_bind_m-THF_DH_Cyclohyd"/>
    <property type="match status" value="1"/>
</dbReference>
<dbReference type="GO" id="GO:0004488">
    <property type="term" value="F:methylenetetrahydrofolate dehydrogenase (NADP+) activity"/>
    <property type="evidence" value="ECO:0007669"/>
    <property type="project" value="UniProtKB-UniRule"/>
</dbReference>
<keyword evidence="5 12" id="KW-0658">Purine biosynthesis</keyword>
<dbReference type="UniPathway" id="UPA00193"/>
<dbReference type="EC" id="1.5.1.5" evidence="12"/>
<dbReference type="PANTHER" id="PTHR48099">
    <property type="entry name" value="C-1-TETRAHYDROFOLATE SYNTHASE, CYTOPLASMIC-RELATED"/>
    <property type="match status" value="1"/>
</dbReference>
<evidence type="ECO:0000256" key="6">
    <source>
        <dbReference type="ARBA" id="ARBA00022801"/>
    </source>
</evidence>
<evidence type="ECO:0000256" key="9">
    <source>
        <dbReference type="ARBA" id="ARBA00023102"/>
    </source>
</evidence>
<evidence type="ECO:0000256" key="10">
    <source>
        <dbReference type="ARBA" id="ARBA00023167"/>
    </source>
</evidence>
<dbReference type="SUPFAM" id="SSF51735">
    <property type="entry name" value="NAD(P)-binding Rossmann-fold domains"/>
    <property type="match status" value="1"/>
</dbReference>
<keyword evidence="11 12" id="KW-0511">Multifunctional enzyme</keyword>
<keyword evidence="9 12" id="KW-0368">Histidine biosynthesis</keyword>
<evidence type="ECO:0000259" key="13">
    <source>
        <dbReference type="Pfam" id="PF00763"/>
    </source>
</evidence>
<dbReference type="GO" id="GO:0005829">
    <property type="term" value="C:cytosol"/>
    <property type="evidence" value="ECO:0007669"/>
    <property type="project" value="TreeGrafter"/>
</dbReference>
<keyword evidence="7 12" id="KW-0521">NADP</keyword>
<sequence length="283" mass="30853">MVERIDGRVVAQLINQATKQRVEHLAQQGRTPGLAVLIVGENPASERYVRMKERQAQRLGIHSELYRFSATTTEAAIIKQINQLNENQKINAILVQAPLPGELRFDRIIATIAPRKDVDGFHPVNVGKLFLNLPGNYPVACTPLGIMTLLNHYRIPLAGKQVVVIGRSAIVGKPLLALLLNANASVSILHQQTINLRTYTKNADVVIVATGHSGTVTTADFKQGACVVDVGQNLDQDQHLIGDVAYDDELSQVGFLTPVPGGVGPMTIAMLMQQTVAMCEWEE</sequence>
<evidence type="ECO:0000256" key="11">
    <source>
        <dbReference type="ARBA" id="ARBA00023268"/>
    </source>
</evidence>
<dbReference type="PANTHER" id="PTHR48099:SF5">
    <property type="entry name" value="C-1-TETRAHYDROFOLATE SYNTHASE, CYTOPLASMIC"/>
    <property type="match status" value="1"/>
</dbReference>
<name>A0A0R2CV17_9LACO</name>
<dbReference type="Gene3D" id="3.40.50.10860">
    <property type="entry name" value="Leucine Dehydrogenase, chain A, domain 1"/>
    <property type="match status" value="1"/>
</dbReference>
<evidence type="ECO:0000256" key="8">
    <source>
        <dbReference type="ARBA" id="ARBA00023002"/>
    </source>
</evidence>
<proteinExistence type="inferred from homology"/>
<keyword evidence="8 12" id="KW-0560">Oxidoreductase</keyword>
<comment type="caution">
    <text evidence="12">Lacks conserved residue(s) required for the propagation of feature annotation.</text>
</comment>
<evidence type="ECO:0000256" key="12">
    <source>
        <dbReference type="HAMAP-Rule" id="MF_01576"/>
    </source>
</evidence>
<organism evidence="15 16">
    <name type="scientific">Fructilactobacillus florum DSM 22689 = JCM 16035</name>
    <dbReference type="NCBI Taxonomy" id="1423745"/>
    <lineage>
        <taxon>Bacteria</taxon>
        <taxon>Bacillati</taxon>
        <taxon>Bacillota</taxon>
        <taxon>Bacilli</taxon>
        <taxon>Lactobacillales</taxon>
        <taxon>Lactobacillaceae</taxon>
        <taxon>Fructilactobacillus</taxon>
    </lineage>
</organism>
<dbReference type="GO" id="GO:0000105">
    <property type="term" value="P:L-histidine biosynthetic process"/>
    <property type="evidence" value="ECO:0007669"/>
    <property type="project" value="UniProtKB-KW"/>
</dbReference>
<comment type="similarity">
    <text evidence="12">Belongs to the tetrahydrofolate dehydrogenase/cyclohydrolase family.</text>
</comment>
<dbReference type="GO" id="GO:0004477">
    <property type="term" value="F:methenyltetrahydrofolate cyclohydrolase activity"/>
    <property type="evidence" value="ECO:0007669"/>
    <property type="project" value="UniProtKB-UniRule"/>
</dbReference>
<evidence type="ECO:0000256" key="4">
    <source>
        <dbReference type="ARBA" id="ARBA00022605"/>
    </source>
</evidence>
<dbReference type="EC" id="3.5.4.9" evidence="12"/>
<dbReference type="STRING" id="1423745.GCA_001311215_00096"/>
<evidence type="ECO:0000256" key="5">
    <source>
        <dbReference type="ARBA" id="ARBA00022755"/>
    </source>
</evidence>
<dbReference type="InterPro" id="IPR036291">
    <property type="entry name" value="NAD(P)-bd_dom_sf"/>
</dbReference>
<gene>
    <name evidence="12" type="primary">folD</name>
    <name evidence="15" type="ORF">FC87_GL000622</name>
</gene>
<comment type="caution">
    <text evidence="15">The sequence shown here is derived from an EMBL/GenBank/DDBJ whole genome shotgun (WGS) entry which is preliminary data.</text>
</comment>
<dbReference type="PRINTS" id="PR00085">
    <property type="entry name" value="THFDHDRGNASE"/>
</dbReference>
<dbReference type="Pfam" id="PF00763">
    <property type="entry name" value="THF_DHG_CYH"/>
    <property type="match status" value="1"/>
</dbReference>